<reference evidence="1 2" key="1">
    <citation type="submission" date="2008-03" db="EMBL/GenBank/DDBJ databases">
        <title>Complete sequence of Leptothrix cholodnii SP-6.</title>
        <authorList>
            <consortium name="US DOE Joint Genome Institute"/>
            <person name="Copeland A."/>
            <person name="Lucas S."/>
            <person name="Lapidus A."/>
            <person name="Glavina del Rio T."/>
            <person name="Dalin E."/>
            <person name="Tice H."/>
            <person name="Bruce D."/>
            <person name="Goodwin L."/>
            <person name="Pitluck S."/>
            <person name="Chertkov O."/>
            <person name="Brettin T."/>
            <person name="Detter J.C."/>
            <person name="Han C."/>
            <person name="Kuske C.R."/>
            <person name="Schmutz J."/>
            <person name="Larimer F."/>
            <person name="Land M."/>
            <person name="Hauser L."/>
            <person name="Kyrpides N."/>
            <person name="Lykidis A."/>
            <person name="Emerson D."/>
            <person name="Richardson P."/>
        </authorList>
    </citation>
    <scope>NUCLEOTIDE SEQUENCE [LARGE SCALE GENOMIC DNA]</scope>
    <source>
        <strain evidence="2">ATCC 51168 / LMG 8142 / SP-6</strain>
    </source>
</reference>
<dbReference type="EMBL" id="CP001013">
    <property type="protein sequence ID" value="ACB36623.1"/>
    <property type="molecule type" value="Genomic_DNA"/>
</dbReference>
<evidence type="ECO:0000313" key="2">
    <source>
        <dbReference type="Proteomes" id="UP000001693"/>
    </source>
</evidence>
<evidence type="ECO:0000313" key="1">
    <source>
        <dbReference type="EMBL" id="ACB36623.1"/>
    </source>
</evidence>
<sequence>MSGNIPGTGLGVRIDGEAGHDTRVSFFLPEPAQRTCQPVNPC</sequence>
<gene>
    <name evidence="1" type="ordered locus">Lcho_4372</name>
</gene>
<dbReference type="Proteomes" id="UP000001693">
    <property type="component" value="Chromosome"/>
</dbReference>
<accession>B1Y0E4</accession>
<dbReference type="HOGENOM" id="CLU_3253503_0_0_4"/>
<keyword evidence="2" id="KW-1185">Reference proteome</keyword>
<dbReference type="RefSeq" id="WP_012349364.1">
    <property type="nucleotide sequence ID" value="NC_010524.1"/>
</dbReference>
<dbReference type="KEGG" id="lch:Lcho_4372"/>
<proteinExistence type="predicted"/>
<organism evidence="1 2">
    <name type="scientific">Leptothrix cholodnii (strain ATCC 51168 / LMG 8142 / SP-6)</name>
    <name type="common">Leptothrix discophora (strain SP-6)</name>
    <dbReference type="NCBI Taxonomy" id="395495"/>
    <lineage>
        <taxon>Bacteria</taxon>
        <taxon>Pseudomonadati</taxon>
        <taxon>Pseudomonadota</taxon>
        <taxon>Betaproteobacteria</taxon>
        <taxon>Burkholderiales</taxon>
        <taxon>Sphaerotilaceae</taxon>
        <taxon>Leptothrix</taxon>
    </lineage>
</organism>
<dbReference type="AlphaFoldDB" id="B1Y0E4"/>
<name>B1Y0E4_LEPCP</name>
<protein>
    <submittedName>
        <fullName evidence="1">Uncharacterized protein</fullName>
    </submittedName>
</protein>
<dbReference type="STRING" id="395495.Lcho_4372"/>